<sequence>MNLREAMTRYRTLVVEGPEGLSRTGLLGELGRNGFVIRHASGALPHVDPTQPFRELLAGPGRIAVDGGIIHELVYGPLRHGRSRVTWIQALDFAEAVAERDGALLHVVEPCTADPFLPVEPGRPAGGTRALGAVGAAGLDEAVDEEAADAGAAFDRAFRTLEQHAPVVRVHPMDPAGQVRAPGPARRRAQRAWHGTQLTVG</sequence>
<reference evidence="2" key="2">
    <citation type="submission" date="2020-09" db="EMBL/GenBank/DDBJ databases">
        <authorList>
            <person name="Sun Q."/>
            <person name="Ohkuma M."/>
        </authorList>
    </citation>
    <scope>NUCLEOTIDE SEQUENCE</scope>
    <source>
        <strain evidence="2">JCM 5069</strain>
    </source>
</reference>
<protein>
    <submittedName>
        <fullName evidence="2">Uncharacterized protein</fullName>
    </submittedName>
</protein>
<dbReference type="AlphaFoldDB" id="A0A919L4S2"/>
<dbReference type="RefSeq" id="WP_189934973.1">
    <property type="nucleotide sequence ID" value="NZ_BNCD01000014.1"/>
</dbReference>
<organism evidence="2 3">
    <name type="scientific">Streptomyces sulfonofaciens</name>
    <dbReference type="NCBI Taxonomy" id="68272"/>
    <lineage>
        <taxon>Bacteria</taxon>
        <taxon>Bacillati</taxon>
        <taxon>Actinomycetota</taxon>
        <taxon>Actinomycetes</taxon>
        <taxon>Kitasatosporales</taxon>
        <taxon>Streptomycetaceae</taxon>
        <taxon>Streptomyces</taxon>
    </lineage>
</organism>
<accession>A0A919L4S2</accession>
<reference evidence="2" key="1">
    <citation type="journal article" date="2014" name="Int. J. Syst. Evol. Microbiol.">
        <title>Complete genome sequence of Corynebacterium casei LMG S-19264T (=DSM 44701T), isolated from a smear-ripened cheese.</title>
        <authorList>
            <consortium name="US DOE Joint Genome Institute (JGI-PGF)"/>
            <person name="Walter F."/>
            <person name="Albersmeier A."/>
            <person name="Kalinowski J."/>
            <person name="Ruckert C."/>
        </authorList>
    </citation>
    <scope>NUCLEOTIDE SEQUENCE</scope>
    <source>
        <strain evidence="2">JCM 5069</strain>
    </source>
</reference>
<name>A0A919L4S2_9ACTN</name>
<evidence type="ECO:0000313" key="2">
    <source>
        <dbReference type="EMBL" id="GHH83469.1"/>
    </source>
</evidence>
<evidence type="ECO:0000313" key="3">
    <source>
        <dbReference type="Proteomes" id="UP000603708"/>
    </source>
</evidence>
<dbReference type="EMBL" id="BNCD01000014">
    <property type="protein sequence ID" value="GHH83469.1"/>
    <property type="molecule type" value="Genomic_DNA"/>
</dbReference>
<evidence type="ECO:0000256" key="1">
    <source>
        <dbReference type="SAM" id="MobiDB-lite"/>
    </source>
</evidence>
<keyword evidence="3" id="KW-1185">Reference proteome</keyword>
<proteinExistence type="predicted"/>
<comment type="caution">
    <text evidence="2">The sequence shown here is derived from an EMBL/GenBank/DDBJ whole genome shotgun (WGS) entry which is preliminary data.</text>
</comment>
<feature type="region of interest" description="Disordered" evidence="1">
    <location>
        <begin position="174"/>
        <end position="201"/>
    </location>
</feature>
<gene>
    <name evidence="2" type="ORF">GCM10018793_45630</name>
</gene>
<dbReference type="Proteomes" id="UP000603708">
    <property type="component" value="Unassembled WGS sequence"/>
</dbReference>
<feature type="compositionally biased region" description="Low complexity" evidence="1">
    <location>
        <begin position="175"/>
        <end position="184"/>
    </location>
</feature>